<evidence type="ECO:0000256" key="4">
    <source>
        <dbReference type="PROSITE-ProRule" id="PRU00335"/>
    </source>
</evidence>
<dbReference type="GO" id="GO:0003700">
    <property type="term" value="F:DNA-binding transcription factor activity"/>
    <property type="evidence" value="ECO:0007669"/>
    <property type="project" value="TreeGrafter"/>
</dbReference>
<keyword evidence="3" id="KW-0804">Transcription</keyword>
<evidence type="ECO:0000313" key="7">
    <source>
        <dbReference type="Proteomes" id="UP000006034"/>
    </source>
</evidence>
<dbReference type="SUPFAM" id="SSF46689">
    <property type="entry name" value="Homeodomain-like"/>
    <property type="match status" value="1"/>
</dbReference>
<dbReference type="EMBL" id="ADCP02000001">
    <property type="protein sequence ID" value="EFV45423.1"/>
    <property type="molecule type" value="Genomic_DNA"/>
</dbReference>
<reference evidence="6 7" key="2">
    <citation type="submission" date="2013-04" db="EMBL/GenBank/DDBJ databases">
        <title>The Genome Sequence of Bilophila wadsworthia 3_1_6.</title>
        <authorList>
            <consortium name="The Broad Institute Genomics Platform"/>
            <person name="Earl A."/>
            <person name="Ward D."/>
            <person name="Feldgarden M."/>
            <person name="Gevers D."/>
            <person name="Sibley C."/>
            <person name="Strauss J."/>
            <person name="Allen-Vercoe E."/>
            <person name="Walker B."/>
            <person name="Young S."/>
            <person name="Zeng Q."/>
            <person name="Gargeya S."/>
            <person name="Fitzgerald M."/>
            <person name="Haas B."/>
            <person name="Abouelleil A."/>
            <person name="Allen A.W."/>
            <person name="Alvarado L."/>
            <person name="Arachchi H.M."/>
            <person name="Berlin A.M."/>
            <person name="Chapman S.B."/>
            <person name="Gainer-Dewar J."/>
            <person name="Goldberg J."/>
            <person name="Griggs A."/>
            <person name="Gujja S."/>
            <person name="Hansen M."/>
            <person name="Howarth C."/>
            <person name="Imamovic A."/>
            <person name="Ireland A."/>
            <person name="Larimer J."/>
            <person name="McCowan C."/>
            <person name="Murphy C."/>
            <person name="Pearson M."/>
            <person name="Poon T.W."/>
            <person name="Priest M."/>
            <person name="Roberts A."/>
            <person name="Saif S."/>
            <person name="Shea T."/>
            <person name="Sisk P."/>
            <person name="Sykes S."/>
            <person name="Wortman J."/>
            <person name="Nusbaum C."/>
            <person name="Birren B."/>
        </authorList>
    </citation>
    <scope>NUCLEOTIDE SEQUENCE [LARGE SCALE GENOMIC DNA]</scope>
    <source>
        <strain evidence="6 7">3_1_6</strain>
    </source>
</reference>
<dbReference type="PROSITE" id="PS50977">
    <property type="entry name" value="HTH_TETR_2"/>
    <property type="match status" value="1"/>
</dbReference>
<dbReference type="InterPro" id="IPR050109">
    <property type="entry name" value="HTH-type_TetR-like_transc_reg"/>
</dbReference>
<feature type="DNA-binding region" description="H-T-H motif" evidence="4">
    <location>
        <begin position="42"/>
        <end position="61"/>
    </location>
</feature>
<dbReference type="InterPro" id="IPR001647">
    <property type="entry name" value="HTH_TetR"/>
</dbReference>
<proteinExistence type="predicted"/>
<gene>
    <name evidence="6" type="ORF">HMPREF0179_00788</name>
</gene>
<dbReference type="GO" id="GO:0000976">
    <property type="term" value="F:transcription cis-regulatory region binding"/>
    <property type="evidence" value="ECO:0007669"/>
    <property type="project" value="TreeGrafter"/>
</dbReference>
<dbReference type="GeneID" id="78085925"/>
<dbReference type="AlphaFoldDB" id="E5Y3M7"/>
<dbReference type="HOGENOM" id="CLU_107911_0_0_7"/>
<comment type="caution">
    <text evidence="6">The sequence shown here is derived from an EMBL/GenBank/DDBJ whole genome shotgun (WGS) entry which is preliminary data.</text>
</comment>
<dbReference type="STRING" id="563192.HMPREF0179_00788"/>
<dbReference type="Proteomes" id="UP000006034">
    <property type="component" value="Unassembled WGS sequence"/>
</dbReference>
<evidence type="ECO:0000256" key="2">
    <source>
        <dbReference type="ARBA" id="ARBA00023125"/>
    </source>
</evidence>
<evidence type="ECO:0000256" key="1">
    <source>
        <dbReference type="ARBA" id="ARBA00023015"/>
    </source>
</evidence>
<organism evidence="6 7">
    <name type="scientific">Bilophila wadsworthia (strain 3_1_6)</name>
    <dbReference type="NCBI Taxonomy" id="563192"/>
    <lineage>
        <taxon>Bacteria</taxon>
        <taxon>Pseudomonadati</taxon>
        <taxon>Thermodesulfobacteriota</taxon>
        <taxon>Desulfovibrionia</taxon>
        <taxon>Desulfovibrionales</taxon>
        <taxon>Desulfovibrionaceae</taxon>
        <taxon>Bilophila</taxon>
    </lineage>
</organism>
<evidence type="ECO:0000313" key="6">
    <source>
        <dbReference type="EMBL" id="EFV45423.1"/>
    </source>
</evidence>
<dbReference type="PRINTS" id="PR00455">
    <property type="entry name" value="HTHTETR"/>
</dbReference>
<dbReference type="Pfam" id="PF00440">
    <property type="entry name" value="TetR_N"/>
    <property type="match status" value="1"/>
</dbReference>
<dbReference type="Gene3D" id="1.10.357.10">
    <property type="entry name" value="Tetracycline Repressor, domain 2"/>
    <property type="match status" value="1"/>
</dbReference>
<protein>
    <recommendedName>
        <fullName evidence="5">HTH tetR-type domain-containing protein</fullName>
    </recommendedName>
</protein>
<keyword evidence="2 4" id="KW-0238">DNA-binding</keyword>
<dbReference type="RefSeq" id="WP_005025228.1">
    <property type="nucleotide sequence ID" value="NZ_KE150238.1"/>
</dbReference>
<dbReference type="OrthoDB" id="5419598at2"/>
<dbReference type="PANTHER" id="PTHR30055:SF234">
    <property type="entry name" value="HTH-TYPE TRANSCRIPTIONAL REGULATOR BETI"/>
    <property type="match status" value="1"/>
</dbReference>
<dbReference type="PANTHER" id="PTHR30055">
    <property type="entry name" value="HTH-TYPE TRANSCRIPTIONAL REGULATOR RUTR"/>
    <property type="match status" value="1"/>
</dbReference>
<accession>E5Y3M7</accession>
<evidence type="ECO:0000256" key="3">
    <source>
        <dbReference type="ARBA" id="ARBA00023163"/>
    </source>
</evidence>
<dbReference type="eggNOG" id="COG1309">
    <property type="taxonomic scope" value="Bacteria"/>
</dbReference>
<name>E5Y3M7_BILW3</name>
<reference evidence="6 7" key="1">
    <citation type="submission" date="2010-10" db="EMBL/GenBank/DDBJ databases">
        <authorList>
            <consortium name="The Broad Institute Genome Sequencing Platform"/>
            <person name="Ward D."/>
            <person name="Earl A."/>
            <person name="Feldgarden M."/>
            <person name="Young S.K."/>
            <person name="Gargeya S."/>
            <person name="Zeng Q."/>
            <person name="Alvarado L."/>
            <person name="Berlin A."/>
            <person name="Bochicchio J."/>
            <person name="Chapman S.B."/>
            <person name="Chen Z."/>
            <person name="Freedman E."/>
            <person name="Gellesch M."/>
            <person name="Goldberg J."/>
            <person name="Griggs A."/>
            <person name="Gujja S."/>
            <person name="Heilman E."/>
            <person name="Heiman D."/>
            <person name="Howarth C."/>
            <person name="Mehta T."/>
            <person name="Neiman D."/>
            <person name="Pearson M."/>
            <person name="Roberts A."/>
            <person name="Saif S."/>
            <person name="Shea T."/>
            <person name="Shenoy N."/>
            <person name="Sisk P."/>
            <person name="Stolte C."/>
            <person name="Sykes S."/>
            <person name="White J."/>
            <person name="Yandava C."/>
            <person name="Allen-Vercoe E."/>
            <person name="Sibley C."/>
            <person name="Ambrose C.E."/>
            <person name="Strauss J."/>
            <person name="Daigneault M."/>
            <person name="Haas B."/>
            <person name="Nusbaum C."/>
            <person name="Birren B."/>
        </authorList>
    </citation>
    <scope>NUCLEOTIDE SEQUENCE [LARGE SCALE GENOMIC DNA]</scope>
    <source>
        <strain evidence="6 7">3_1_6</strain>
    </source>
</reference>
<keyword evidence="7" id="KW-1185">Reference proteome</keyword>
<dbReference type="InterPro" id="IPR009057">
    <property type="entry name" value="Homeodomain-like_sf"/>
</dbReference>
<sequence length="229" mass="26558">MEKHTARKYSSPIRERQANQTRTNILDATQRLFLERGYAKTTVEAIAQEAGVAKQTVYAVFRSKNGIVAELLDRAVFTERVFELHDRSLETANIHEALKLTAQLVLQVHESQSPVFDLLRGAGMFDPQLARVQNDLRCVNRDRQENHVRFLLRGRRLKEGIDMGMALDVFWCLTSRDLYRMLVQERGWSGETYANWLYEMLANSLLHVSEEHPGEGWEMRTEEHLSAQR</sequence>
<keyword evidence="1" id="KW-0805">Transcription regulation</keyword>
<evidence type="ECO:0000259" key="5">
    <source>
        <dbReference type="PROSITE" id="PS50977"/>
    </source>
</evidence>
<feature type="domain" description="HTH tetR-type" evidence="5">
    <location>
        <begin position="19"/>
        <end position="79"/>
    </location>
</feature>